<dbReference type="Proteomes" id="UP001597510">
    <property type="component" value="Unassembled WGS sequence"/>
</dbReference>
<dbReference type="EMBL" id="JBHULC010000027">
    <property type="protein sequence ID" value="MFD2522965.1"/>
    <property type="molecule type" value="Genomic_DNA"/>
</dbReference>
<dbReference type="RefSeq" id="WP_340240637.1">
    <property type="nucleotide sequence ID" value="NZ_JBBEWC010000023.1"/>
</dbReference>
<name>A0ABW5JEG6_9BACT</name>
<evidence type="ECO:0000313" key="4">
    <source>
        <dbReference type="Proteomes" id="UP001597510"/>
    </source>
</evidence>
<accession>A0ABW5JEG6</accession>
<sequence>MRIENYLARISYPDFDTLNISNLFKLHQSHVYNIPFECLDIHLGIPITLNVESIYKKVVNYVRGGFCYELNTLFNWLLNQLGYESNLISAQIINNNEPGPDYDHMAIHVKYEGSNWLLDVGFGDLFVHPIEIKPDIVQFDGLNYFMVKHLGGETYSLLMSATENHFKEKYRFKLSGVALEEFAEQCQLKQTSEDSHFVKNLICTQPIAEGRKTVFNQKFLQRDSGGRHFFTFGSEIDLVSCLQKEFGIDIKKYQDRLADMFNYIL</sequence>
<organism evidence="3 4">
    <name type="scientific">Emticicia soli</name>
    <dbReference type="NCBI Taxonomy" id="2027878"/>
    <lineage>
        <taxon>Bacteria</taxon>
        <taxon>Pseudomonadati</taxon>
        <taxon>Bacteroidota</taxon>
        <taxon>Cytophagia</taxon>
        <taxon>Cytophagales</taxon>
        <taxon>Leadbetterellaceae</taxon>
        <taxon>Emticicia</taxon>
    </lineage>
</organism>
<dbReference type="InterPro" id="IPR038765">
    <property type="entry name" value="Papain-like_cys_pep_sf"/>
</dbReference>
<evidence type="ECO:0000313" key="3">
    <source>
        <dbReference type="EMBL" id="MFD2522965.1"/>
    </source>
</evidence>
<dbReference type="InterPro" id="IPR001447">
    <property type="entry name" value="Arylamine_N-AcTrfase"/>
</dbReference>
<comment type="caution">
    <text evidence="3">The sequence shown here is derived from an EMBL/GenBank/DDBJ whole genome shotgun (WGS) entry which is preliminary data.</text>
</comment>
<gene>
    <name evidence="3" type="ORF">ACFSR2_18865</name>
</gene>
<dbReference type="PANTHER" id="PTHR11786:SF0">
    <property type="entry name" value="ARYLAMINE N-ACETYLTRANSFERASE 4-RELATED"/>
    <property type="match status" value="1"/>
</dbReference>
<protein>
    <submittedName>
        <fullName evidence="3">Arylamine N-acetyltransferase</fullName>
    </submittedName>
</protein>
<dbReference type="Pfam" id="PF00797">
    <property type="entry name" value="Acetyltransf_2"/>
    <property type="match status" value="1"/>
</dbReference>
<dbReference type="Gene3D" id="3.30.2140.10">
    <property type="entry name" value="Arylamine N-acetyltransferase"/>
    <property type="match status" value="1"/>
</dbReference>
<evidence type="ECO:0000256" key="1">
    <source>
        <dbReference type="ARBA" id="ARBA00006547"/>
    </source>
</evidence>
<evidence type="ECO:0000256" key="2">
    <source>
        <dbReference type="RuleBase" id="RU003452"/>
    </source>
</evidence>
<dbReference type="SUPFAM" id="SSF54001">
    <property type="entry name" value="Cysteine proteinases"/>
    <property type="match status" value="1"/>
</dbReference>
<dbReference type="PRINTS" id="PR01543">
    <property type="entry name" value="ANATRNSFRASE"/>
</dbReference>
<keyword evidence="4" id="KW-1185">Reference proteome</keyword>
<dbReference type="Gene3D" id="2.40.128.150">
    <property type="entry name" value="Cysteine proteinases"/>
    <property type="match status" value="1"/>
</dbReference>
<proteinExistence type="inferred from homology"/>
<comment type="similarity">
    <text evidence="1 2">Belongs to the arylamine N-acetyltransferase family.</text>
</comment>
<dbReference type="PANTHER" id="PTHR11786">
    <property type="entry name" value="N-HYDROXYARYLAMINE O-ACETYLTRANSFERASE"/>
    <property type="match status" value="1"/>
</dbReference>
<reference evidence="4" key="1">
    <citation type="journal article" date="2019" name="Int. J. Syst. Evol. Microbiol.">
        <title>The Global Catalogue of Microorganisms (GCM) 10K type strain sequencing project: providing services to taxonomists for standard genome sequencing and annotation.</title>
        <authorList>
            <consortium name="The Broad Institute Genomics Platform"/>
            <consortium name="The Broad Institute Genome Sequencing Center for Infectious Disease"/>
            <person name="Wu L."/>
            <person name="Ma J."/>
        </authorList>
    </citation>
    <scope>NUCLEOTIDE SEQUENCE [LARGE SCALE GENOMIC DNA]</scope>
    <source>
        <strain evidence="4">KCTC 52344</strain>
    </source>
</reference>